<keyword evidence="3" id="KW-1185">Reference proteome</keyword>
<gene>
    <name evidence="2" type="ORF">PXEA_LOCUS14735</name>
</gene>
<evidence type="ECO:0000256" key="1">
    <source>
        <dbReference type="SAM" id="MobiDB-lite"/>
    </source>
</evidence>
<dbReference type="Proteomes" id="UP000784294">
    <property type="component" value="Unassembled WGS sequence"/>
</dbReference>
<feature type="compositionally biased region" description="Basic and acidic residues" evidence="1">
    <location>
        <begin position="189"/>
        <end position="207"/>
    </location>
</feature>
<comment type="caution">
    <text evidence="2">The sequence shown here is derived from an EMBL/GenBank/DDBJ whole genome shotgun (WGS) entry which is preliminary data.</text>
</comment>
<organism evidence="2 3">
    <name type="scientific">Protopolystoma xenopodis</name>
    <dbReference type="NCBI Taxonomy" id="117903"/>
    <lineage>
        <taxon>Eukaryota</taxon>
        <taxon>Metazoa</taxon>
        <taxon>Spiralia</taxon>
        <taxon>Lophotrochozoa</taxon>
        <taxon>Platyhelminthes</taxon>
        <taxon>Monogenea</taxon>
        <taxon>Polyopisthocotylea</taxon>
        <taxon>Polystomatidea</taxon>
        <taxon>Polystomatidae</taxon>
        <taxon>Protopolystoma</taxon>
    </lineage>
</organism>
<protein>
    <submittedName>
        <fullName evidence="2">Uncharacterized protein</fullName>
    </submittedName>
</protein>
<sequence length="207" mass="23011">MHMVQASSVADIAYCMILLFSSLRLGELLHPAYRMGSLVLNTSATTPWIYFYAVPELRPFLSRVDISSKANWLFSSIRRRRLNGNSQISSPTQPAKTAEQEVVDASPTLHSATVVTGVQEDKMEPTDGEPADVGLARSIVSLDPASTAIARPEIESQDLQATEEIEILRSEAEYRERLKSITDEEEDKLSEIEEIKEAEHSDGEELC</sequence>
<proteinExistence type="predicted"/>
<name>A0A3S5FDV4_9PLAT</name>
<evidence type="ECO:0000313" key="2">
    <source>
        <dbReference type="EMBL" id="VEL21295.1"/>
    </source>
</evidence>
<accession>A0A3S5FDV4</accession>
<evidence type="ECO:0000313" key="3">
    <source>
        <dbReference type="Proteomes" id="UP000784294"/>
    </source>
</evidence>
<dbReference type="EMBL" id="CAAALY010050563">
    <property type="protein sequence ID" value="VEL21295.1"/>
    <property type="molecule type" value="Genomic_DNA"/>
</dbReference>
<reference evidence="2" key="1">
    <citation type="submission" date="2018-11" db="EMBL/GenBank/DDBJ databases">
        <authorList>
            <consortium name="Pathogen Informatics"/>
        </authorList>
    </citation>
    <scope>NUCLEOTIDE SEQUENCE</scope>
</reference>
<feature type="region of interest" description="Disordered" evidence="1">
    <location>
        <begin position="177"/>
        <end position="207"/>
    </location>
</feature>
<dbReference type="AlphaFoldDB" id="A0A3S5FDV4"/>